<evidence type="ECO:0000256" key="1">
    <source>
        <dbReference type="ARBA" id="ARBA00000830"/>
    </source>
</evidence>
<dbReference type="FunFam" id="3.40.50.1000:FF:000022">
    <property type="entry name" value="Phosphoglycolate phosphatase"/>
    <property type="match status" value="1"/>
</dbReference>
<evidence type="ECO:0000313" key="9">
    <source>
        <dbReference type="EMBL" id="AAZ45982.1"/>
    </source>
</evidence>
<sequence>MFDAVLFDLDGTLADTAPDLGESVNILLLEEGRLQIPLETLRPFTSQGVRGLLKTGFGIDVAHSAYERLSQRFLAIYAERLCHATRLFDEIPELLDALEQMSLAWGIVTNKRMRFTDPLVELLQLTPRTTCVVSGDTTAEVKPSPLPILHACRLLNCRPERTLYVGDDRRDIVAGNAAGCKTVAVSYGYLGDSGPPHTWGADLIIDRPSELAEYLARHAGPK</sequence>
<evidence type="ECO:0000256" key="5">
    <source>
        <dbReference type="ARBA" id="ARBA00022801"/>
    </source>
</evidence>
<comment type="function">
    <text evidence="8">Specifically catalyzes the dephosphorylation of 2-phosphoglycolate. Is involved in the dissimilation of the intracellular 2-phosphoglycolate formed during the DNA repair of 3'-phosphoglycolate ends, a major class of DNA lesions induced by oxidative stress.</text>
</comment>
<keyword evidence="6" id="KW-0460">Magnesium</keyword>
<dbReference type="OrthoDB" id="9776368at2"/>
<dbReference type="Pfam" id="PF13419">
    <property type="entry name" value="HAD_2"/>
    <property type="match status" value="1"/>
</dbReference>
<dbReference type="EC" id="3.1.3.18" evidence="3"/>
<dbReference type="AlphaFoldDB" id="Q47GP9"/>
<organism evidence="9">
    <name type="scientific">Dechloromonas aromatica (strain RCB)</name>
    <dbReference type="NCBI Taxonomy" id="159087"/>
    <lineage>
        <taxon>Bacteria</taxon>
        <taxon>Pseudomonadati</taxon>
        <taxon>Pseudomonadota</taxon>
        <taxon>Betaproteobacteria</taxon>
        <taxon>Rhodocyclales</taxon>
        <taxon>Azonexaceae</taxon>
        <taxon>Dechloromonas</taxon>
    </lineage>
</organism>
<dbReference type="SFLD" id="SFLDG01129">
    <property type="entry name" value="C1.5:_HAD__Beta-PGM__Phosphata"/>
    <property type="match status" value="1"/>
</dbReference>
<dbReference type="Gene3D" id="1.10.150.240">
    <property type="entry name" value="Putative phosphatase, domain 2"/>
    <property type="match status" value="1"/>
</dbReference>
<evidence type="ECO:0000256" key="7">
    <source>
        <dbReference type="ARBA" id="ARBA00023277"/>
    </source>
</evidence>
<comment type="catalytic activity">
    <reaction evidence="1">
        <text>2-phosphoglycolate + H2O = glycolate + phosphate</text>
        <dbReference type="Rhea" id="RHEA:14369"/>
        <dbReference type="ChEBI" id="CHEBI:15377"/>
        <dbReference type="ChEBI" id="CHEBI:29805"/>
        <dbReference type="ChEBI" id="CHEBI:43474"/>
        <dbReference type="ChEBI" id="CHEBI:58033"/>
        <dbReference type="EC" id="3.1.3.18"/>
    </reaction>
</comment>
<dbReference type="InterPro" id="IPR023198">
    <property type="entry name" value="PGP-like_dom2"/>
</dbReference>
<evidence type="ECO:0000256" key="4">
    <source>
        <dbReference type="ARBA" id="ARBA00022723"/>
    </source>
</evidence>
<dbReference type="GO" id="GO:0046872">
    <property type="term" value="F:metal ion binding"/>
    <property type="evidence" value="ECO:0007669"/>
    <property type="project" value="UniProtKB-KW"/>
</dbReference>
<dbReference type="InterPro" id="IPR050155">
    <property type="entry name" value="HAD-like_hydrolase_sf"/>
</dbReference>
<dbReference type="GO" id="GO:0008967">
    <property type="term" value="F:phosphoglycolate phosphatase activity"/>
    <property type="evidence" value="ECO:0007669"/>
    <property type="project" value="UniProtKB-EC"/>
</dbReference>
<dbReference type="HOGENOM" id="CLU_045011_19_1_4"/>
<dbReference type="EMBL" id="CP000089">
    <property type="protein sequence ID" value="AAZ45982.1"/>
    <property type="molecule type" value="Genomic_DNA"/>
</dbReference>
<dbReference type="GO" id="GO:0005829">
    <property type="term" value="C:cytosol"/>
    <property type="evidence" value="ECO:0007669"/>
    <property type="project" value="TreeGrafter"/>
</dbReference>
<reference evidence="9" key="1">
    <citation type="submission" date="2005-08" db="EMBL/GenBank/DDBJ databases">
        <title>Complete sequence of Dechloromonas aromatica RCB.</title>
        <authorList>
            <person name="Salinero K.K."/>
            <person name="Copeland A."/>
            <person name="Lucas S."/>
            <person name="Lapidus A."/>
            <person name="Barry K."/>
            <person name="Detter J.C."/>
            <person name="Glavina T."/>
            <person name="Hammon N."/>
            <person name="Israni S."/>
            <person name="Pitluck S."/>
            <person name="Di Bartolo G."/>
            <person name="Trong S."/>
            <person name="Schmutz J."/>
            <person name="Larimer F."/>
            <person name="Land M."/>
            <person name="Ivanova N."/>
            <person name="Richardson P."/>
        </authorList>
    </citation>
    <scope>NUCLEOTIDE SEQUENCE</scope>
    <source>
        <strain evidence="9">RCB</strain>
    </source>
</reference>
<keyword evidence="4" id="KW-0479">Metal-binding</keyword>
<dbReference type="InterPro" id="IPR006439">
    <property type="entry name" value="HAD-SF_hydro_IA"/>
</dbReference>
<accession>Q47GP9</accession>
<dbReference type="SFLD" id="SFLDS00003">
    <property type="entry name" value="Haloacid_Dehalogenase"/>
    <property type="match status" value="1"/>
</dbReference>
<proteinExistence type="predicted"/>
<dbReference type="STRING" id="159087.Daro_1226"/>
<comment type="pathway">
    <text evidence="2">Organic acid metabolism; glycolate biosynthesis; glycolate from 2-phosphoglycolate: step 1/1.</text>
</comment>
<keyword evidence="7" id="KW-0119">Carbohydrate metabolism</keyword>
<dbReference type="PANTHER" id="PTHR43434:SF23">
    <property type="entry name" value="PHOSPHOGLYCOLATE PHOSPHATASE"/>
    <property type="match status" value="1"/>
</dbReference>
<dbReference type="InterPro" id="IPR041492">
    <property type="entry name" value="HAD_2"/>
</dbReference>
<evidence type="ECO:0000256" key="3">
    <source>
        <dbReference type="ARBA" id="ARBA00013078"/>
    </source>
</evidence>
<dbReference type="GO" id="GO:0006281">
    <property type="term" value="P:DNA repair"/>
    <property type="evidence" value="ECO:0007669"/>
    <property type="project" value="TreeGrafter"/>
</dbReference>
<dbReference type="KEGG" id="dar:Daro_1226"/>
<dbReference type="Gene3D" id="3.40.50.1000">
    <property type="entry name" value="HAD superfamily/HAD-like"/>
    <property type="match status" value="1"/>
</dbReference>
<dbReference type="InterPro" id="IPR023214">
    <property type="entry name" value="HAD_sf"/>
</dbReference>
<protein>
    <recommendedName>
        <fullName evidence="3">phosphoglycolate phosphatase</fullName>
        <ecNumber evidence="3">3.1.3.18</ecNumber>
    </recommendedName>
</protein>
<keyword evidence="5 9" id="KW-0378">Hydrolase</keyword>
<dbReference type="SUPFAM" id="SSF56784">
    <property type="entry name" value="HAD-like"/>
    <property type="match status" value="1"/>
</dbReference>
<dbReference type="InterPro" id="IPR036412">
    <property type="entry name" value="HAD-like_sf"/>
</dbReference>
<evidence type="ECO:0000256" key="8">
    <source>
        <dbReference type="ARBA" id="ARBA00059247"/>
    </source>
</evidence>
<dbReference type="PANTHER" id="PTHR43434">
    <property type="entry name" value="PHOSPHOGLYCOLATE PHOSPHATASE"/>
    <property type="match status" value="1"/>
</dbReference>
<evidence type="ECO:0000256" key="6">
    <source>
        <dbReference type="ARBA" id="ARBA00022842"/>
    </source>
</evidence>
<evidence type="ECO:0000256" key="2">
    <source>
        <dbReference type="ARBA" id="ARBA00004818"/>
    </source>
</evidence>
<dbReference type="eggNOG" id="COG0546">
    <property type="taxonomic scope" value="Bacteria"/>
</dbReference>
<dbReference type="NCBIfam" id="TIGR01549">
    <property type="entry name" value="HAD-SF-IA-v1"/>
    <property type="match status" value="1"/>
</dbReference>
<name>Q47GP9_DECAR</name>
<gene>
    <name evidence="9" type="ordered locus">Daro_1226</name>
</gene>